<dbReference type="SUPFAM" id="SSF111069">
    <property type="entry name" value="Hypothetical protein yfbM"/>
    <property type="match status" value="1"/>
</dbReference>
<sequence length="168" mass="18699">MSMIWTARLANDDQVAAIKSEPESAGAFVNPESGSERELSEGAMVDLDQEWHGTHFMLTEAGEKYSKNLELIFGDFEAVGPDNGYGPVHYISADQIRRFHTEISSLTDKQIAAVYDTDKMVEQYVHLAEMFAEDGDEGRKFLMTRIGQLREFAKKGAENASHAFSAIS</sequence>
<keyword evidence="2" id="KW-1185">Reference proteome</keyword>
<dbReference type="AlphaFoldDB" id="A0A6I4U5X3"/>
<proteinExistence type="predicted"/>
<name>A0A6I4U5X3_9SPHN</name>
<dbReference type="InterPro" id="IPR035944">
    <property type="entry name" value="YfbM-like_sf"/>
</dbReference>
<evidence type="ECO:0000313" key="2">
    <source>
        <dbReference type="Proteomes" id="UP000429229"/>
    </source>
</evidence>
<dbReference type="Pfam" id="PF08974">
    <property type="entry name" value="DUF1877"/>
    <property type="match status" value="1"/>
</dbReference>
<accession>A0A6I4U5X3</accession>
<dbReference type="EMBL" id="WTYR01000001">
    <property type="protein sequence ID" value="MXP09852.1"/>
    <property type="molecule type" value="Genomic_DNA"/>
</dbReference>
<reference evidence="1 2" key="1">
    <citation type="submission" date="2019-12" db="EMBL/GenBank/DDBJ databases">
        <title>Genomic-based taxomic classification of the family Erythrobacteraceae.</title>
        <authorList>
            <person name="Xu L."/>
        </authorList>
    </citation>
    <scope>NUCLEOTIDE SEQUENCE [LARGE SCALE GENOMIC DNA]</scope>
    <source>
        <strain evidence="1 2">LMG 29519</strain>
    </source>
</reference>
<dbReference type="Gene3D" id="3.40.1760.10">
    <property type="entry name" value="YfbM-like super family"/>
    <property type="match status" value="1"/>
</dbReference>
<dbReference type="Proteomes" id="UP000429229">
    <property type="component" value="Unassembled WGS sequence"/>
</dbReference>
<organism evidence="1 2">
    <name type="scientific">Alteriqipengyuania halimionae</name>
    <dbReference type="NCBI Taxonomy" id="1926630"/>
    <lineage>
        <taxon>Bacteria</taxon>
        <taxon>Pseudomonadati</taxon>
        <taxon>Pseudomonadota</taxon>
        <taxon>Alphaproteobacteria</taxon>
        <taxon>Sphingomonadales</taxon>
        <taxon>Erythrobacteraceae</taxon>
        <taxon>Alteriqipengyuania</taxon>
    </lineage>
</organism>
<evidence type="ECO:0000313" key="1">
    <source>
        <dbReference type="EMBL" id="MXP09852.1"/>
    </source>
</evidence>
<dbReference type="InterPro" id="IPR015068">
    <property type="entry name" value="DUF1877"/>
</dbReference>
<dbReference type="RefSeq" id="WP_160616513.1">
    <property type="nucleotide sequence ID" value="NZ_WTYR01000001.1"/>
</dbReference>
<protein>
    <submittedName>
        <fullName evidence="1">DUF1877 family protein</fullName>
    </submittedName>
</protein>
<dbReference type="OrthoDB" id="5354816at2"/>
<gene>
    <name evidence="1" type="ORF">GRI68_06635</name>
</gene>
<comment type="caution">
    <text evidence="1">The sequence shown here is derived from an EMBL/GenBank/DDBJ whole genome shotgun (WGS) entry which is preliminary data.</text>
</comment>